<sequence length="89" mass="8862">MLFKTTTILSAAAALFASQAMAAAVPEGQDLSPRDALIATNPVAACNCPNNCSHKAGSGCKYKAGTSTDGSTVSGKCADQGGQLVCVPK</sequence>
<feature type="chain" id="PRO_5040361963" description="Antifungal protein" evidence="1">
    <location>
        <begin position="23"/>
        <end position="89"/>
    </location>
</feature>
<dbReference type="Proteomes" id="UP000829685">
    <property type="component" value="Unassembled WGS sequence"/>
</dbReference>
<keyword evidence="3" id="KW-1185">Reference proteome</keyword>
<gene>
    <name evidence="2" type="ORF">JX265_013331</name>
</gene>
<comment type="caution">
    <text evidence="2">The sequence shown here is derived from an EMBL/GenBank/DDBJ whole genome shotgun (WGS) entry which is preliminary data.</text>
</comment>
<evidence type="ECO:0000256" key="1">
    <source>
        <dbReference type="SAM" id="SignalP"/>
    </source>
</evidence>
<keyword evidence="1" id="KW-0732">Signal</keyword>
<evidence type="ECO:0000313" key="3">
    <source>
        <dbReference type="Proteomes" id="UP000829685"/>
    </source>
</evidence>
<organism evidence="2 3">
    <name type="scientific">Neoarthrinium moseri</name>
    <dbReference type="NCBI Taxonomy" id="1658444"/>
    <lineage>
        <taxon>Eukaryota</taxon>
        <taxon>Fungi</taxon>
        <taxon>Dikarya</taxon>
        <taxon>Ascomycota</taxon>
        <taxon>Pezizomycotina</taxon>
        <taxon>Sordariomycetes</taxon>
        <taxon>Xylariomycetidae</taxon>
        <taxon>Amphisphaeriales</taxon>
        <taxon>Apiosporaceae</taxon>
        <taxon>Neoarthrinium</taxon>
    </lineage>
</organism>
<dbReference type="EMBL" id="JAFIMR010000067">
    <property type="protein sequence ID" value="KAI1850851.1"/>
    <property type="molecule type" value="Genomic_DNA"/>
</dbReference>
<name>A0A9P9W9A7_9PEZI</name>
<reference evidence="2" key="1">
    <citation type="submission" date="2021-03" db="EMBL/GenBank/DDBJ databases">
        <title>Revisited historic fungal species revealed as producer of novel bioactive compounds through whole genome sequencing and comparative genomics.</title>
        <authorList>
            <person name="Vignolle G.A."/>
            <person name="Hochenegger N."/>
            <person name="Mach R.L."/>
            <person name="Mach-Aigner A.R."/>
            <person name="Javad Rahimi M."/>
            <person name="Salim K.A."/>
            <person name="Chan C.M."/>
            <person name="Lim L.B.L."/>
            <person name="Cai F."/>
            <person name="Druzhinina I.S."/>
            <person name="U'Ren J.M."/>
            <person name="Derntl C."/>
        </authorList>
    </citation>
    <scope>NUCLEOTIDE SEQUENCE</scope>
    <source>
        <strain evidence="2">TUCIM 5799</strain>
    </source>
</reference>
<protein>
    <recommendedName>
        <fullName evidence="4">Antifungal protein</fullName>
    </recommendedName>
</protein>
<accession>A0A9P9W9A7</accession>
<proteinExistence type="predicted"/>
<evidence type="ECO:0000313" key="2">
    <source>
        <dbReference type="EMBL" id="KAI1850851.1"/>
    </source>
</evidence>
<dbReference type="AlphaFoldDB" id="A0A9P9W9A7"/>
<evidence type="ECO:0008006" key="4">
    <source>
        <dbReference type="Google" id="ProtNLM"/>
    </source>
</evidence>
<dbReference type="OrthoDB" id="4466885at2759"/>
<feature type="signal peptide" evidence="1">
    <location>
        <begin position="1"/>
        <end position="22"/>
    </location>
</feature>